<organism evidence="1 2">
    <name type="scientific">Tribolium castaneum</name>
    <name type="common">Red flour beetle</name>
    <dbReference type="NCBI Taxonomy" id="7070"/>
    <lineage>
        <taxon>Eukaryota</taxon>
        <taxon>Metazoa</taxon>
        <taxon>Ecdysozoa</taxon>
        <taxon>Arthropoda</taxon>
        <taxon>Hexapoda</taxon>
        <taxon>Insecta</taxon>
        <taxon>Pterygota</taxon>
        <taxon>Neoptera</taxon>
        <taxon>Endopterygota</taxon>
        <taxon>Coleoptera</taxon>
        <taxon>Polyphaga</taxon>
        <taxon>Cucujiformia</taxon>
        <taxon>Tenebrionidae</taxon>
        <taxon>Tenebrionidae incertae sedis</taxon>
        <taxon>Tribolium</taxon>
    </lineage>
</organism>
<dbReference type="InParanoid" id="D6WY71"/>
<evidence type="ECO:0000313" key="1">
    <source>
        <dbReference type="EMBL" id="EFA07725.1"/>
    </source>
</evidence>
<dbReference type="AlphaFoldDB" id="D6WY71"/>
<gene>
    <name evidence="1" type="primary">GLEAN_02203</name>
    <name evidence="1" type="ORF">TcasGA2_TC002203</name>
</gene>
<name>D6WY71_TRICA</name>
<dbReference type="HOGENOM" id="CLU_2530403_0_0_1"/>
<dbReference type="PhylomeDB" id="D6WY71"/>
<keyword evidence="2" id="KW-1185">Reference proteome</keyword>
<sequence length="84" mass="9766">MSRLQSFVEKWKQDPRIKGWLEPNPENPRKARCSACSCELTTKLSVLLDHAKHQATKKTPEKPNQVEIYKRCCSNNVRTLEINN</sequence>
<protein>
    <submittedName>
        <fullName evidence="1">Uncharacterized protein</fullName>
    </submittedName>
</protein>
<reference evidence="1 2" key="1">
    <citation type="journal article" date="2008" name="Nature">
        <title>The genome of the model beetle and pest Tribolium castaneum.</title>
        <authorList>
            <consortium name="Tribolium Genome Sequencing Consortium"/>
            <person name="Richards S."/>
            <person name="Gibbs R.A."/>
            <person name="Weinstock G.M."/>
            <person name="Brown S.J."/>
            <person name="Denell R."/>
            <person name="Beeman R.W."/>
            <person name="Gibbs R."/>
            <person name="Beeman R.W."/>
            <person name="Brown S.J."/>
            <person name="Bucher G."/>
            <person name="Friedrich M."/>
            <person name="Grimmelikhuijzen C.J."/>
            <person name="Klingler M."/>
            <person name="Lorenzen M."/>
            <person name="Richards S."/>
            <person name="Roth S."/>
            <person name="Schroder R."/>
            <person name="Tautz D."/>
            <person name="Zdobnov E.M."/>
            <person name="Muzny D."/>
            <person name="Gibbs R.A."/>
            <person name="Weinstock G.M."/>
            <person name="Attaway T."/>
            <person name="Bell S."/>
            <person name="Buhay C.J."/>
            <person name="Chandrabose M.N."/>
            <person name="Chavez D."/>
            <person name="Clerk-Blankenburg K.P."/>
            <person name="Cree A."/>
            <person name="Dao M."/>
            <person name="Davis C."/>
            <person name="Chacko J."/>
            <person name="Dinh H."/>
            <person name="Dugan-Rocha S."/>
            <person name="Fowler G."/>
            <person name="Garner T.T."/>
            <person name="Garnes J."/>
            <person name="Gnirke A."/>
            <person name="Hawes A."/>
            <person name="Hernandez J."/>
            <person name="Hines S."/>
            <person name="Holder M."/>
            <person name="Hume J."/>
            <person name="Jhangiani S.N."/>
            <person name="Joshi V."/>
            <person name="Khan Z.M."/>
            <person name="Jackson L."/>
            <person name="Kovar C."/>
            <person name="Kowis A."/>
            <person name="Lee S."/>
            <person name="Lewis L.R."/>
            <person name="Margolis J."/>
            <person name="Morgan M."/>
            <person name="Nazareth L.V."/>
            <person name="Nguyen N."/>
            <person name="Okwuonu G."/>
            <person name="Parker D."/>
            <person name="Richards S."/>
            <person name="Ruiz S.J."/>
            <person name="Santibanez J."/>
            <person name="Savard J."/>
            <person name="Scherer S.E."/>
            <person name="Schneider B."/>
            <person name="Sodergren E."/>
            <person name="Tautz D."/>
            <person name="Vattahil S."/>
            <person name="Villasana D."/>
            <person name="White C.S."/>
            <person name="Wright R."/>
            <person name="Park Y."/>
            <person name="Beeman R.W."/>
            <person name="Lord J."/>
            <person name="Oppert B."/>
            <person name="Lorenzen M."/>
            <person name="Brown S."/>
            <person name="Wang L."/>
            <person name="Savard J."/>
            <person name="Tautz D."/>
            <person name="Richards S."/>
            <person name="Weinstock G."/>
            <person name="Gibbs R.A."/>
            <person name="Liu Y."/>
            <person name="Worley K."/>
            <person name="Weinstock G."/>
            <person name="Elsik C.G."/>
            <person name="Reese J.T."/>
            <person name="Elhaik E."/>
            <person name="Landan G."/>
            <person name="Graur D."/>
            <person name="Arensburger P."/>
            <person name="Atkinson P."/>
            <person name="Beeman R.W."/>
            <person name="Beidler J."/>
            <person name="Brown S.J."/>
            <person name="Demuth J.P."/>
            <person name="Drury D.W."/>
            <person name="Du Y.Z."/>
            <person name="Fujiwara H."/>
            <person name="Lorenzen M."/>
            <person name="Maselli V."/>
            <person name="Osanai M."/>
            <person name="Park Y."/>
            <person name="Robertson H.M."/>
            <person name="Tu Z."/>
            <person name="Wang J.J."/>
            <person name="Wang S."/>
            <person name="Richards S."/>
            <person name="Song H."/>
            <person name="Zhang L."/>
            <person name="Sodergren E."/>
            <person name="Werner D."/>
            <person name="Stanke M."/>
            <person name="Morgenstern B."/>
            <person name="Solovyev V."/>
            <person name="Kosarev P."/>
            <person name="Brown G."/>
            <person name="Chen H.C."/>
            <person name="Ermolaeva O."/>
            <person name="Hlavina W."/>
            <person name="Kapustin Y."/>
            <person name="Kiryutin B."/>
            <person name="Kitts P."/>
            <person name="Maglott D."/>
            <person name="Pruitt K."/>
            <person name="Sapojnikov V."/>
            <person name="Souvorov A."/>
            <person name="Mackey A.J."/>
            <person name="Waterhouse R.M."/>
            <person name="Wyder S."/>
            <person name="Zdobnov E.M."/>
            <person name="Zdobnov E.M."/>
            <person name="Wyder S."/>
            <person name="Kriventseva E.V."/>
            <person name="Kadowaki T."/>
            <person name="Bork P."/>
            <person name="Aranda M."/>
            <person name="Bao R."/>
            <person name="Beermann A."/>
            <person name="Berns N."/>
            <person name="Bolognesi R."/>
            <person name="Bonneton F."/>
            <person name="Bopp D."/>
            <person name="Brown S.J."/>
            <person name="Bucher G."/>
            <person name="Butts T."/>
            <person name="Chaumot A."/>
            <person name="Denell R.E."/>
            <person name="Ferrier D.E."/>
            <person name="Friedrich M."/>
            <person name="Gordon C.M."/>
            <person name="Jindra M."/>
            <person name="Klingler M."/>
            <person name="Lan Q."/>
            <person name="Lattorff H.M."/>
            <person name="Laudet V."/>
            <person name="von Levetsow C."/>
            <person name="Liu Z."/>
            <person name="Lutz R."/>
            <person name="Lynch J.A."/>
            <person name="da Fonseca R.N."/>
            <person name="Posnien N."/>
            <person name="Reuter R."/>
            <person name="Roth S."/>
            <person name="Savard J."/>
            <person name="Schinko J.B."/>
            <person name="Schmitt C."/>
            <person name="Schoppmeier M."/>
            <person name="Schroder R."/>
            <person name="Shippy T.D."/>
            <person name="Simonnet F."/>
            <person name="Marques-Souza H."/>
            <person name="Tautz D."/>
            <person name="Tomoyasu Y."/>
            <person name="Trauner J."/>
            <person name="Van der Zee M."/>
            <person name="Vervoort M."/>
            <person name="Wittkopp N."/>
            <person name="Wimmer E.A."/>
            <person name="Yang X."/>
            <person name="Jones A.K."/>
            <person name="Sattelle D.B."/>
            <person name="Ebert P.R."/>
            <person name="Nelson D."/>
            <person name="Scott J.G."/>
            <person name="Beeman R.W."/>
            <person name="Muthukrishnan S."/>
            <person name="Kramer K.J."/>
            <person name="Arakane Y."/>
            <person name="Beeman R.W."/>
            <person name="Zhu Q."/>
            <person name="Hogenkamp D."/>
            <person name="Dixit R."/>
            <person name="Oppert B."/>
            <person name="Jiang H."/>
            <person name="Zou Z."/>
            <person name="Marshall J."/>
            <person name="Elpidina E."/>
            <person name="Vinokurov K."/>
            <person name="Oppert C."/>
            <person name="Zou Z."/>
            <person name="Evans J."/>
            <person name="Lu Z."/>
            <person name="Zhao P."/>
            <person name="Sumathipala N."/>
            <person name="Altincicek B."/>
            <person name="Vilcinskas A."/>
            <person name="Williams M."/>
            <person name="Hultmark D."/>
            <person name="Hetru C."/>
            <person name="Jiang H."/>
            <person name="Grimmelikhuijzen C.J."/>
            <person name="Hauser F."/>
            <person name="Cazzamali G."/>
            <person name="Williamson M."/>
            <person name="Park Y."/>
            <person name="Li B."/>
            <person name="Tanaka Y."/>
            <person name="Predel R."/>
            <person name="Neupert S."/>
            <person name="Schachtner J."/>
            <person name="Verleyen P."/>
            <person name="Raible F."/>
            <person name="Bork P."/>
            <person name="Friedrich M."/>
            <person name="Walden K.K."/>
            <person name="Robertson H.M."/>
            <person name="Angeli S."/>
            <person name="Foret S."/>
            <person name="Bucher G."/>
            <person name="Schuetz S."/>
            <person name="Maleszka R."/>
            <person name="Wimmer E.A."/>
            <person name="Beeman R.W."/>
            <person name="Lorenzen M."/>
            <person name="Tomoyasu Y."/>
            <person name="Miller S.C."/>
            <person name="Grossmann D."/>
            <person name="Bucher G."/>
        </authorList>
    </citation>
    <scope>NUCLEOTIDE SEQUENCE [LARGE SCALE GENOMIC DNA]</scope>
    <source>
        <strain evidence="1 2">Georgia GA2</strain>
    </source>
</reference>
<evidence type="ECO:0000313" key="2">
    <source>
        <dbReference type="Proteomes" id="UP000007266"/>
    </source>
</evidence>
<dbReference type="Proteomes" id="UP000007266">
    <property type="component" value="Linkage group 8"/>
</dbReference>
<proteinExistence type="predicted"/>
<dbReference type="EMBL" id="KQ971357">
    <property type="protein sequence ID" value="EFA07725.1"/>
    <property type="molecule type" value="Genomic_DNA"/>
</dbReference>
<accession>D6WY71</accession>
<reference evidence="1 2" key="2">
    <citation type="journal article" date="2010" name="Nucleic Acids Res.">
        <title>BeetleBase in 2010: revisions to provide comprehensive genomic information for Tribolium castaneum.</title>
        <authorList>
            <person name="Kim H.S."/>
            <person name="Murphy T."/>
            <person name="Xia J."/>
            <person name="Caragea D."/>
            <person name="Park Y."/>
            <person name="Beeman R.W."/>
            <person name="Lorenzen M.D."/>
            <person name="Butcher S."/>
            <person name="Manak J.R."/>
            <person name="Brown S.J."/>
        </authorList>
    </citation>
    <scope>GENOME REANNOTATION</scope>
    <source>
        <strain evidence="1 2">Georgia GA2</strain>
    </source>
</reference>